<reference evidence="2 3" key="1">
    <citation type="submission" date="2020-07" db="EMBL/GenBank/DDBJ databases">
        <title>Genomic Encyclopedia of Type Strains, Phase IV (KMG-V): Genome sequencing to study the core and pangenomes of soil and plant-associated prokaryotes.</title>
        <authorList>
            <person name="Whitman W."/>
        </authorList>
    </citation>
    <scope>NUCLEOTIDE SEQUENCE [LARGE SCALE GENOMIC DNA]</scope>
    <source>
        <strain evidence="2 3">C12</strain>
    </source>
</reference>
<feature type="domain" description="YopX protein" evidence="1">
    <location>
        <begin position="59"/>
        <end position="127"/>
    </location>
</feature>
<evidence type="ECO:0000313" key="2">
    <source>
        <dbReference type="EMBL" id="MBA2858277.1"/>
    </source>
</evidence>
<dbReference type="AlphaFoldDB" id="A0A7J9P6C6"/>
<dbReference type="Proteomes" id="UP000558015">
    <property type="component" value="Unassembled WGS sequence"/>
</dbReference>
<dbReference type="InterPro" id="IPR023385">
    <property type="entry name" value="YopX-like_C"/>
</dbReference>
<comment type="caution">
    <text evidence="2">The sequence shown here is derived from an EMBL/GenBank/DDBJ whole genome shotgun (WGS) entry which is preliminary data.</text>
</comment>
<gene>
    <name evidence="2" type="ORF">HNP93_000978</name>
</gene>
<organism evidence="2 3">
    <name type="scientific">Methanococcus maripaludis</name>
    <name type="common">Methanococcus deltae</name>
    <dbReference type="NCBI Taxonomy" id="39152"/>
    <lineage>
        <taxon>Archaea</taxon>
        <taxon>Methanobacteriati</taxon>
        <taxon>Methanobacteriota</taxon>
        <taxon>Methanomada group</taxon>
        <taxon>Methanococci</taxon>
        <taxon>Methanococcales</taxon>
        <taxon>Methanococcaceae</taxon>
        <taxon>Methanococcus</taxon>
    </lineage>
</organism>
<protein>
    <recommendedName>
        <fullName evidence="1">YopX protein domain-containing protein</fullName>
    </recommendedName>
</protein>
<sequence>MRILKKMRAFCKVTDNKTGEVRNQVCHFLWCKEGINTGLYFEVIEDVHIEEYLSEPDAWTGHTTKSGDDIYQGDIVEQKARDKWGKIFYSLKEGRFMVQNIDIAHYLSKFNVYGMEVVGNVHENPDLWDSKYENQN</sequence>
<dbReference type="EMBL" id="JACDUN010000001">
    <property type="protein sequence ID" value="MBA2858277.1"/>
    <property type="molecule type" value="Genomic_DNA"/>
</dbReference>
<dbReference type="RefSeq" id="WP_181493271.1">
    <property type="nucleotide sequence ID" value="NZ_JACDUN010000001.1"/>
</dbReference>
<evidence type="ECO:0000313" key="3">
    <source>
        <dbReference type="Proteomes" id="UP000558015"/>
    </source>
</evidence>
<dbReference type="InterPro" id="IPR019096">
    <property type="entry name" value="YopX_protein"/>
</dbReference>
<name>A0A7J9P6C6_METMI</name>
<dbReference type="SUPFAM" id="SSF159006">
    <property type="entry name" value="YopX-like"/>
    <property type="match status" value="1"/>
</dbReference>
<dbReference type="Gene3D" id="2.30.30.290">
    <property type="entry name" value="YopX-like domains"/>
    <property type="match status" value="1"/>
</dbReference>
<accession>A0A7J9P6C6</accession>
<dbReference type="Pfam" id="PF09643">
    <property type="entry name" value="YopX"/>
    <property type="match status" value="1"/>
</dbReference>
<evidence type="ECO:0000259" key="1">
    <source>
        <dbReference type="Pfam" id="PF09643"/>
    </source>
</evidence>
<proteinExistence type="predicted"/>